<sequence length="426" mass="47428">MDLVTKTVNDYKVEVVYNYIDKMAEEGSGIVESIVPSARKYLLSLTCLLEALRKCQIKQFVQIYSCDSNFPEVLAHNQDVYAAIRPSTLSSAIFSSAVALLHAYAKSYRLNVQVVRLINNGNFEDSALQSLYELGLKASNTKAVEISTFECSTKEESKTSSPESSGPLAARFLVYGADNWIGQQFTDLLNAQQIGFVKAVRRPGADTTDHIREEIVKYSPSHVVLILHQSKSASEDKGIDYAGAGSINLLHNLQDNLYSPWNLANICEKIGVHFTYFVTPCLYSHSTALQLQIDSNSMEHLKIDEWNGENRYSVTKNFADLSLNGFTKTLNAHFQLAFNEENVPQNFLYQIIKTNNQVVGEVNLVHPQPIKFDEIMAIVGVNDAEQTQKVEANDHTALDTSRIEGFGLVSSKQAIQQAYNSMKSTA</sequence>
<dbReference type="AlphaFoldDB" id="A0A915DCQ0"/>
<proteinExistence type="predicted"/>
<dbReference type="SUPFAM" id="SSF51735">
    <property type="entry name" value="NAD(P)-binding Rossmann-fold domains"/>
    <property type="match status" value="1"/>
</dbReference>
<protein>
    <submittedName>
        <fullName evidence="2">Uncharacterized protein</fullName>
    </submittedName>
</protein>
<dbReference type="WBParaSite" id="jg18525">
    <property type="protein sequence ID" value="jg18525"/>
    <property type="gene ID" value="jg18525"/>
</dbReference>
<dbReference type="InterPro" id="IPR036291">
    <property type="entry name" value="NAD(P)-bd_dom_sf"/>
</dbReference>
<keyword evidence="1" id="KW-1185">Reference proteome</keyword>
<dbReference type="Proteomes" id="UP000887574">
    <property type="component" value="Unplaced"/>
</dbReference>
<accession>A0A915DCQ0</accession>
<evidence type="ECO:0000313" key="1">
    <source>
        <dbReference type="Proteomes" id="UP000887574"/>
    </source>
</evidence>
<evidence type="ECO:0000313" key="2">
    <source>
        <dbReference type="WBParaSite" id="jg18525"/>
    </source>
</evidence>
<dbReference type="Gene3D" id="3.40.50.720">
    <property type="entry name" value="NAD(P)-binding Rossmann-like Domain"/>
    <property type="match status" value="1"/>
</dbReference>
<organism evidence="1 2">
    <name type="scientific">Ditylenchus dipsaci</name>
    <dbReference type="NCBI Taxonomy" id="166011"/>
    <lineage>
        <taxon>Eukaryota</taxon>
        <taxon>Metazoa</taxon>
        <taxon>Ecdysozoa</taxon>
        <taxon>Nematoda</taxon>
        <taxon>Chromadorea</taxon>
        <taxon>Rhabditida</taxon>
        <taxon>Tylenchina</taxon>
        <taxon>Tylenchomorpha</taxon>
        <taxon>Sphaerularioidea</taxon>
        <taxon>Anguinidae</taxon>
        <taxon>Anguininae</taxon>
        <taxon>Ditylenchus</taxon>
    </lineage>
</organism>
<reference evidence="2" key="1">
    <citation type="submission" date="2022-11" db="UniProtKB">
        <authorList>
            <consortium name="WormBaseParasite"/>
        </authorList>
    </citation>
    <scope>IDENTIFICATION</scope>
</reference>
<name>A0A915DCQ0_9BILA</name>